<dbReference type="Proteomes" id="UP000789390">
    <property type="component" value="Unassembled WGS sequence"/>
</dbReference>
<proteinExistence type="predicted"/>
<reference evidence="11" key="1">
    <citation type="submission" date="2021-11" db="EMBL/GenBank/DDBJ databases">
        <authorList>
            <person name="Schell T."/>
        </authorList>
    </citation>
    <scope>NUCLEOTIDE SEQUENCE</scope>
    <source>
        <strain evidence="11">M5</strain>
    </source>
</reference>
<dbReference type="InterPro" id="IPR002172">
    <property type="entry name" value="LDrepeatLR_classA_rpt"/>
</dbReference>
<evidence type="ECO:0000256" key="1">
    <source>
        <dbReference type="ARBA" id="ARBA00004167"/>
    </source>
</evidence>
<dbReference type="PRINTS" id="PR00261">
    <property type="entry name" value="LDLRECEPTOR"/>
</dbReference>
<keyword evidence="4" id="KW-0677">Repeat</keyword>
<name>A0A8J2WIR1_9CRUS</name>
<dbReference type="InterPro" id="IPR050685">
    <property type="entry name" value="LDLR"/>
</dbReference>
<sequence>MKICTFRLIAFIFFGLLGFSLGSDHEFMSQLNCTSGLSVCSDLSQCIPSTYLCDGRMDCEDGSDEKRTLCYYRHFNCADNKTLIRASLRCDGRNNCPDGSDEEGCRRRTKNQTTNIFVLKSSTWPATTPSTPQPVPTLSNTFSTDEEDEIIQSTMGSVNSSDPVYFDTDEEKDDSITVDSLLLSEEETIAFGFLKPFCFWLAVVIGGLAGLAFTMAVFAQGSNYIKKRRCRSVNLSGLMTNQVLEIREIHPAFLVVPMSDFLSSTLPNPPKNALPFA</sequence>
<evidence type="ECO:0000256" key="8">
    <source>
        <dbReference type="PROSITE-ProRule" id="PRU00124"/>
    </source>
</evidence>
<comment type="caution">
    <text evidence="11">The sequence shown here is derived from an EMBL/GenBank/DDBJ whole genome shotgun (WGS) entry which is preliminary data.</text>
</comment>
<organism evidence="11 12">
    <name type="scientific">Daphnia galeata</name>
    <dbReference type="NCBI Taxonomy" id="27404"/>
    <lineage>
        <taxon>Eukaryota</taxon>
        <taxon>Metazoa</taxon>
        <taxon>Ecdysozoa</taxon>
        <taxon>Arthropoda</taxon>
        <taxon>Crustacea</taxon>
        <taxon>Branchiopoda</taxon>
        <taxon>Diplostraca</taxon>
        <taxon>Cladocera</taxon>
        <taxon>Anomopoda</taxon>
        <taxon>Daphniidae</taxon>
        <taxon>Daphnia</taxon>
    </lineage>
</organism>
<evidence type="ECO:0000313" key="12">
    <source>
        <dbReference type="Proteomes" id="UP000789390"/>
    </source>
</evidence>
<dbReference type="InterPro" id="IPR036055">
    <property type="entry name" value="LDL_receptor-like_sf"/>
</dbReference>
<feature type="disulfide bond" evidence="8">
    <location>
        <begin position="90"/>
        <end position="105"/>
    </location>
</feature>
<evidence type="ECO:0000256" key="6">
    <source>
        <dbReference type="ARBA" id="ARBA00023136"/>
    </source>
</evidence>
<dbReference type="GO" id="GO:0016192">
    <property type="term" value="P:vesicle-mediated transport"/>
    <property type="evidence" value="ECO:0007669"/>
    <property type="project" value="UniProtKB-ARBA"/>
</dbReference>
<dbReference type="CDD" id="cd00112">
    <property type="entry name" value="LDLa"/>
    <property type="match status" value="2"/>
</dbReference>
<keyword evidence="3 9" id="KW-0812">Transmembrane</keyword>
<dbReference type="EMBL" id="CAKKLH010000284">
    <property type="protein sequence ID" value="CAH0108478.1"/>
    <property type="molecule type" value="Genomic_DNA"/>
</dbReference>
<evidence type="ECO:0000256" key="3">
    <source>
        <dbReference type="ARBA" id="ARBA00022692"/>
    </source>
</evidence>
<dbReference type="PROSITE" id="PS01209">
    <property type="entry name" value="LDLRA_1"/>
    <property type="match status" value="1"/>
</dbReference>
<feature type="chain" id="PRO_5035169595" evidence="10">
    <location>
        <begin position="23"/>
        <end position="277"/>
    </location>
</feature>
<dbReference type="SMART" id="SM00192">
    <property type="entry name" value="LDLa"/>
    <property type="match status" value="2"/>
</dbReference>
<evidence type="ECO:0000256" key="9">
    <source>
        <dbReference type="SAM" id="Phobius"/>
    </source>
</evidence>
<dbReference type="PANTHER" id="PTHR24270">
    <property type="entry name" value="LOW-DENSITY LIPOPROTEIN RECEPTOR-RELATED"/>
    <property type="match status" value="1"/>
</dbReference>
<dbReference type="Gene3D" id="4.10.400.10">
    <property type="entry name" value="Low-density Lipoprotein Receptor"/>
    <property type="match status" value="2"/>
</dbReference>
<evidence type="ECO:0000256" key="7">
    <source>
        <dbReference type="ARBA" id="ARBA00023157"/>
    </source>
</evidence>
<dbReference type="Pfam" id="PF00057">
    <property type="entry name" value="Ldl_recept_a"/>
    <property type="match status" value="2"/>
</dbReference>
<evidence type="ECO:0000313" key="11">
    <source>
        <dbReference type="EMBL" id="CAH0108478.1"/>
    </source>
</evidence>
<comment type="caution">
    <text evidence="8">Lacks conserved residue(s) required for the propagation of feature annotation.</text>
</comment>
<protein>
    <submittedName>
        <fullName evidence="11">Uncharacterized protein</fullName>
    </submittedName>
</protein>
<keyword evidence="7 8" id="KW-1015">Disulfide bond</keyword>
<keyword evidence="5 9" id="KW-1133">Transmembrane helix</keyword>
<feature type="transmembrane region" description="Helical" evidence="9">
    <location>
        <begin position="199"/>
        <end position="219"/>
    </location>
</feature>
<accession>A0A8J2WIR1</accession>
<gene>
    <name evidence="11" type="ORF">DGAL_LOCUS11867</name>
</gene>
<keyword evidence="10" id="KW-0732">Signal</keyword>
<comment type="subcellular location">
    <subcellularLocation>
        <location evidence="2">Endomembrane system</location>
    </subcellularLocation>
    <subcellularLocation>
        <location evidence="1">Membrane</location>
        <topology evidence="1">Single-pass membrane protein</topology>
    </subcellularLocation>
</comment>
<dbReference type="PROSITE" id="PS50068">
    <property type="entry name" value="LDLRA_2"/>
    <property type="match status" value="2"/>
</dbReference>
<feature type="signal peptide" evidence="10">
    <location>
        <begin position="1"/>
        <end position="22"/>
    </location>
</feature>
<dbReference type="InterPro" id="IPR023415">
    <property type="entry name" value="LDLR_class-A_CS"/>
</dbReference>
<evidence type="ECO:0000256" key="4">
    <source>
        <dbReference type="ARBA" id="ARBA00022737"/>
    </source>
</evidence>
<dbReference type="OrthoDB" id="6382164at2759"/>
<keyword evidence="12" id="KW-1185">Reference proteome</keyword>
<evidence type="ECO:0000256" key="2">
    <source>
        <dbReference type="ARBA" id="ARBA00004308"/>
    </source>
</evidence>
<evidence type="ECO:0000256" key="10">
    <source>
        <dbReference type="SAM" id="SignalP"/>
    </source>
</evidence>
<evidence type="ECO:0000256" key="5">
    <source>
        <dbReference type="ARBA" id="ARBA00022989"/>
    </source>
</evidence>
<dbReference type="GO" id="GO:0012505">
    <property type="term" value="C:endomembrane system"/>
    <property type="evidence" value="ECO:0007669"/>
    <property type="project" value="UniProtKB-SubCell"/>
</dbReference>
<dbReference type="GO" id="GO:0005886">
    <property type="term" value="C:plasma membrane"/>
    <property type="evidence" value="ECO:0007669"/>
    <property type="project" value="TreeGrafter"/>
</dbReference>
<keyword evidence="6 9" id="KW-0472">Membrane</keyword>
<dbReference type="AlphaFoldDB" id="A0A8J2WIR1"/>
<dbReference type="SUPFAM" id="SSF57424">
    <property type="entry name" value="LDL receptor-like module"/>
    <property type="match status" value="2"/>
</dbReference>